<feature type="non-terminal residue" evidence="2">
    <location>
        <position position="23"/>
    </location>
</feature>
<dbReference type="AlphaFoldDB" id="A0AAV5MVB3"/>
<keyword evidence="3" id="KW-1185">Reference proteome</keyword>
<sequence>MGNLLVPERTGGLLLQNASALVS</sequence>
<dbReference type="Proteomes" id="UP001054252">
    <property type="component" value="Unassembled WGS sequence"/>
</dbReference>
<accession>A0AAV5MVB3</accession>
<evidence type="ECO:0000313" key="3">
    <source>
        <dbReference type="Proteomes" id="UP001054252"/>
    </source>
</evidence>
<name>A0AAV5MVB3_9ROSI</name>
<gene>
    <name evidence="1" type="ORF">SLEP1_g53714</name>
    <name evidence="2" type="ORF">SLEP1_g60451</name>
</gene>
<dbReference type="EMBL" id="BPVZ01002416">
    <property type="protein sequence ID" value="GKV53940.1"/>
    <property type="molecule type" value="Genomic_DNA"/>
</dbReference>
<proteinExistence type="predicted"/>
<evidence type="ECO:0000313" key="1">
    <source>
        <dbReference type="EMBL" id="GKV46739.1"/>
    </source>
</evidence>
<comment type="caution">
    <text evidence="2">The sequence shown here is derived from an EMBL/GenBank/DDBJ whole genome shotgun (WGS) entry which is preliminary data.</text>
</comment>
<reference evidence="2 3" key="1">
    <citation type="journal article" date="2021" name="Commun. Biol.">
        <title>The genome of Shorea leprosula (Dipterocarpaceae) highlights the ecological relevance of drought in aseasonal tropical rainforests.</title>
        <authorList>
            <person name="Ng K.K.S."/>
            <person name="Kobayashi M.J."/>
            <person name="Fawcett J.A."/>
            <person name="Hatakeyama M."/>
            <person name="Paape T."/>
            <person name="Ng C.H."/>
            <person name="Ang C.C."/>
            <person name="Tnah L.H."/>
            <person name="Lee C.T."/>
            <person name="Nishiyama T."/>
            <person name="Sese J."/>
            <person name="O'Brien M.J."/>
            <person name="Copetti D."/>
            <person name="Mohd Noor M.I."/>
            <person name="Ong R.C."/>
            <person name="Putra M."/>
            <person name="Sireger I.Z."/>
            <person name="Indrioko S."/>
            <person name="Kosugi Y."/>
            <person name="Izuno A."/>
            <person name="Isagi Y."/>
            <person name="Lee S.L."/>
            <person name="Shimizu K.K."/>
        </authorList>
    </citation>
    <scope>NUCLEOTIDE SEQUENCE [LARGE SCALE GENOMIC DNA]</scope>
    <source>
        <strain evidence="2">214</strain>
    </source>
</reference>
<organism evidence="2 3">
    <name type="scientific">Rubroshorea leprosula</name>
    <dbReference type="NCBI Taxonomy" id="152421"/>
    <lineage>
        <taxon>Eukaryota</taxon>
        <taxon>Viridiplantae</taxon>
        <taxon>Streptophyta</taxon>
        <taxon>Embryophyta</taxon>
        <taxon>Tracheophyta</taxon>
        <taxon>Spermatophyta</taxon>
        <taxon>Magnoliopsida</taxon>
        <taxon>eudicotyledons</taxon>
        <taxon>Gunneridae</taxon>
        <taxon>Pentapetalae</taxon>
        <taxon>rosids</taxon>
        <taxon>malvids</taxon>
        <taxon>Malvales</taxon>
        <taxon>Dipterocarpaceae</taxon>
        <taxon>Rubroshorea</taxon>
    </lineage>
</organism>
<protein>
    <submittedName>
        <fullName evidence="2">Uncharacterized protein</fullName>
    </submittedName>
</protein>
<dbReference type="EMBL" id="BPVZ01000215">
    <property type="protein sequence ID" value="GKV46739.1"/>
    <property type="molecule type" value="Genomic_DNA"/>
</dbReference>
<evidence type="ECO:0000313" key="2">
    <source>
        <dbReference type="EMBL" id="GKV53940.1"/>
    </source>
</evidence>